<reference evidence="7 8" key="1">
    <citation type="submission" date="2019-04" db="EMBL/GenBank/DDBJ databases">
        <authorList>
            <consortium name="Wellcome Sanger Institute Data Sharing"/>
        </authorList>
    </citation>
    <scope>NUCLEOTIDE SEQUENCE [LARGE SCALE GENOMIC DNA]</scope>
</reference>
<name>A0A8C9VQZ5_SCLFO</name>
<dbReference type="OrthoDB" id="8902439at2759"/>
<organism evidence="7 8">
    <name type="scientific">Scleropages formosus</name>
    <name type="common">Asian bonytongue</name>
    <name type="synonym">Osteoglossum formosum</name>
    <dbReference type="NCBI Taxonomy" id="113540"/>
    <lineage>
        <taxon>Eukaryota</taxon>
        <taxon>Metazoa</taxon>
        <taxon>Chordata</taxon>
        <taxon>Craniata</taxon>
        <taxon>Vertebrata</taxon>
        <taxon>Euteleostomi</taxon>
        <taxon>Actinopterygii</taxon>
        <taxon>Neopterygii</taxon>
        <taxon>Teleostei</taxon>
        <taxon>Osteoglossocephala</taxon>
        <taxon>Osteoglossomorpha</taxon>
        <taxon>Osteoglossiformes</taxon>
        <taxon>Osteoglossidae</taxon>
        <taxon>Scleropages</taxon>
    </lineage>
</organism>
<keyword evidence="3 4" id="KW-0472">Membrane</keyword>
<dbReference type="InterPro" id="IPR036179">
    <property type="entry name" value="Ig-like_dom_sf"/>
</dbReference>
<keyword evidence="8" id="KW-1185">Reference proteome</keyword>
<dbReference type="PANTHER" id="PTHR11860">
    <property type="entry name" value="POLYMERIC-IMMUNOGLOBULIN RECEPTOR"/>
    <property type="match status" value="1"/>
</dbReference>
<evidence type="ECO:0000256" key="1">
    <source>
        <dbReference type="ARBA" id="ARBA00004370"/>
    </source>
</evidence>
<dbReference type="InterPro" id="IPR003599">
    <property type="entry name" value="Ig_sub"/>
</dbReference>
<dbReference type="GO" id="GO:0005886">
    <property type="term" value="C:plasma membrane"/>
    <property type="evidence" value="ECO:0007669"/>
    <property type="project" value="TreeGrafter"/>
</dbReference>
<dbReference type="Pfam" id="PF13927">
    <property type="entry name" value="Ig_3"/>
    <property type="match status" value="1"/>
</dbReference>
<proteinExistence type="predicted"/>
<dbReference type="GO" id="GO:0004888">
    <property type="term" value="F:transmembrane signaling receptor activity"/>
    <property type="evidence" value="ECO:0007669"/>
    <property type="project" value="TreeGrafter"/>
</dbReference>
<dbReference type="AlphaFoldDB" id="A0A8C9VQZ5"/>
<feature type="chain" id="PRO_5034951929" description="Ig-like domain-containing protein" evidence="5">
    <location>
        <begin position="19"/>
        <end position="336"/>
    </location>
</feature>
<keyword evidence="2 4" id="KW-0812">Transmembrane</keyword>
<dbReference type="InterPro" id="IPR007110">
    <property type="entry name" value="Ig-like_dom"/>
</dbReference>
<reference evidence="7" key="3">
    <citation type="submission" date="2025-09" db="UniProtKB">
        <authorList>
            <consortium name="Ensembl"/>
        </authorList>
    </citation>
    <scope>IDENTIFICATION</scope>
</reference>
<feature type="transmembrane region" description="Helical" evidence="4">
    <location>
        <begin position="280"/>
        <end position="300"/>
    </location>
</feature>
<dbReference type="InterPro" id="IPR013783">
    <property type="entry name" value="Ig-like_fold"/>
</dbReference>
<evidence type="ECO:0000256" key="3">
    <source>
        <dbReference type="ARBA" id="ARBA00023136"/>
    </source>
</evidence>
<evidence type="ECO:0000313" key="7">
    <source>
        <dbReference type="Ensembl" id="ENSSFOP00015063515.1"/>
    </source>
</evidence>
<keyword evidence="5" id="KW-0732">Signal</keyword>
<dbReference type="InterPro" id="IPR013106">
    <property type="entry name" value="Ig_V-set"/>
</dbReference>
<evidence type="ECO:0000256" key="4">
    <source>
        <dbReference type="SAM" id="Phobius"/>
    </source>
</evidence>
<dbReference type="Pfam" id="PF07686">
    <property type="entry name" value="V-set"/>
    <property type="match status" value="1"/>
</dbReference>
<dbReference type="PROSITE" id="PS50835">
    <property type="entry name" value="IG_LIKE"/>
    <property type="match status" value="1"/>
</dbReference>
<dbReference type="InterPro" id="IPR050671">
    <property type="entry name" value="CD300_family_receptors"/>
</dbReference>
<evidence type="ECO:0000313" key="8">
    <source>
        <dbReference type="Proteomes" id="UP000694397"/>
    </source>
</evidence>
<dbReference type="Ensembl" id="ENSSFOT00015043429.1">
    <property type="protein sequence ID" value="ENSSFOP00015063515.1"/>
    <property type="gene ID" value="ENSSFOG00015028661.1"/>
</dbReference>
<sequence>MQLIWLLLLLQGSAQLECDRTHLQGIVGGSLMVMCKYNTHRFILSKKYWCHGDSRSTCEILADTEGFTKANVRDHFQIRDLRQKGLFVLMANLRLDDSGVYWIGIDKIYADIMSRIQVRVSEEILTKPRVWFPSPPQSSCWGQPVTVLCSSDRGTRVRYAWYQTGRTQDVKIADQDSLHLHCAAMEEDGRYYCVASNSLGSERSRTVTAQLLQPAEEDCIYAVTVNNESSYNCRERLGTTTTALSETTQEENEICFGSSAMSIDHATGLQNSRTMSTLPLWYKVLRWLLLSALLLILALVRRRSRTAPRPVLRRTSYPTACRHRVTFTKTMHEVKL</sequence>
<reference evidence="7" key="2">
    <citation type="submission" date="2025-08" db="UniProtKB">
        <authorList>
            <consortium name="Ensembl"/>
        </authorList>
    </citation>
    <scope>IDENTIFICATION</scope>
</reference>
<accession>A0A8C9VQZ5</accession>
<feature type="domain" description="Ig-like" evidence="6">
    <location>
        <begin position="128"/>
        <end position="208"/>
    </location>
</feature>
<comment type="subcellular location">
    <subcellularLocation>
        <location evidence="1">Membrane</location>
    </subcellularLocation>
</comment>
<dbReference type="Proteomes" id="UP000694397">
    <property type="component" value="Chromosome 19"/>
</dbReference>
<keyword evidence="4" id="KW-1133">Transmembrane helix</keyword>
<feature type="signal peptide" evidence="5">
    <location>
        <begin position="1"/>
        <end position="18"/>
    </location>
</feature>
<evidence type="ECO:0000259" key="6">
    <source>
        <dbReference type="PROSITE" id="PS50835"/>
    </source>
</evidence>
<dbReference type="GeneTree" id="ENSGT00940000154332"/>
<protein>
    <recommendedName>
        <fullName evidence="6">Ig-like domain-containing protein</fullName>
    </recommendedName>
</protein>
<evidence type="ECO:0000256" key="2">
    <source>
        <dbReference type="ARBA" id="ARBA00022692"/>
    </source>
</evidence>
<evidence type="ECO:0000256" key="5">
    <source>
        <dbReference type="SAM" id="SignalP"/>
    </source>
</evidence>
<dbReference type="Gene3D" id="2.60.40.10">
    <property type="entry name" value="Immunoglobulins"/>
    <property type="match status" value="2"/>
</dbReference>
<dbReference type="SUPFAM" id="SSF48726">
    <property type="entry name" value="Immunoglobulin"/>
    <property type="match status" value="2"/>
</dbReference>
<dbReference type="SMART" id="SM00409">
    <property type="entry name" value="IG"/>
    <property type="match status" value="2"/>
</dbReference>
<dbReference type="PANTHER" id="PTHR11860:SF96">
    <property type="match status" value="1"/>
</dbReference>